<protein>
    <submittedName>
        <fullName evidence="3">AAA family ATPase</fullName>
    </submittedName>
</protein>
<comment type="caution">
    <text evidence="3">The sequence shown here is derived from an EMBL/GenBank/DDBJ whole genome shotgun (WGS) entry which is preliminary data.</text>
</comment>
<dbReference type="Pfam" id="PF13635">
    <property type="entry name" value="DUF4143"/>
    <property type="match status" value="1"/>
</dbReference>
<dbReference type="InterPro" id="IPR027417">
    <property type="entry name" value="P-loop_NTPase"/>
</dbReference>
<evidence type="ECO:0000313" key="3">
    <source>
        <dbReference type="EMBL" id="MEC4176574.1"/>
    </source>
</evidence>
<feature type="domain" description="DUF4143" evidence="2">
    <location>
        <begin position="197"/>
        <end position="354"/>
    </location>
</feature>
<evidence type="ECO:0000313" key="4">
    <source>
        <dbReference type="Proteomes" id="UP001349994"/>
    </source>
</evidence>
<dbReference type="Pfam" id="PF13173">
    <property type="entry name" value="AAA_14"/>
    <property type="match status" value="1"/>
</dbReference>
<dbReference type="Proteomes" id="UP001349994">
    <property type="component" value="Unassembled WGS sequence"/>
</dbReference>
<dbReference type="PANTHER" id="PTHR43566">
    <property type="entry name" value="CONSERVED PROTEIN"/>
    <property type="match status" value="1"/>
</dbReference>
<organism evidence="3 4">
    <name type="scientific">Adlercreutzia wanghongyangiae</name>
    <dbReference type="NCBI Taxonomy" id="3111451"/>
    <lineage>
        <taxon>Bacteria</taxon>
        <taxon>Bacillati</taxon>
        <taxon>Actinomycetota</taxon>
        <taxon>Coriobacteriia</taxon>
        <taxon>Eggerthellales</taxon>
        <taxon>Eggerthellaceae</taxon>
        <taxon>Adlercreutzia</taxon>
    </lineage>
</organism>
<dbReference type="InterPro" id="IPR025420">
    <property type="entry name" value="DUF4143"/>
</dbReference>
<keyword evidence="4" id="KW-1185">Reference proteome</keyword>
<sequence length="396" mass="44208">MSHLVFERPLVSTLADRMGEPRRLIQMLIGPRQTGKSTALRQALSHVDVPAHVALASIDSSSRDWLRAQWAQARTLASASGGTALLVVDEIQLVDQWSAVVKELWDEDSWAGLDLRIVLSGSSSLLLQKGLREGLTGRFEIVRSTHWSLPECEEAFGYTLDEFLYFGGYPGGAPLRRDENRWLDYLNDAVIEPSIAKDVVAMEDVRKPALMERLFRLGSAYSSQELSYRKIMGQLDDAGNTVTLAHYLRLLNDAGLLAGLTKYDPKLVREKSSSPRFAVYDTALMVATYGPYRSFLLTDSERRGRLVESAVGACLLARSKKEHFDVHWWREGNDEVDFVVVQGEEAVGIEVKSGRVKSLKGLTAFVNRFPWARTLVIGSSECPLESFLRGEVPLFT</sequence>
<dbReference type="EMBL" id="JAYMFF010000018">
    <property type="protein sequence ID" value="MEC4176574.1"/>
    <property type="molecule type" value="Genomic_DNA"/>
</dbReference>
<reference evidence="3 4" key="1">
    <citation type="submission" date="2024-01" db="EMBL/GenBank/DDBJ databases">
        <title>novel species in genus Adlercreutzia.</title>
        <authorList>
            <person name="Liu X."/>
        </authorList>
    </citation>
    <scope>NUCLEOTIDE SEQUENCE [LARGE SCALE GENOMIC DNA]</scope>
    <source>
        <strain evidence="3 4">R7</strain>
    </source>
</reference>
<evidence type="ECO:0000259" key="1">
    <source>
        <dbReference type="Pfam" id="PF13173"/>
    </source>
</evidence>
<dbReference type="SUPFAM" id="SSF52540">
    <property type="entry name" value="P-loop containing nucleoside triphosphate hydrolases"/>
    <property type="match status" value="1"/>
</dbReference>
<gene>
    <name evidence="3" type="ORF">VIN30_08965</name>
</gene>
<feature type="domain" description="AAA" evidence="1">
    <location>
        <begin position="25"/>
        <end position="151"/>
    </location>
</feature>
<dbReference type="PANTHER" id="PTHR43566:SF1">
    <property type="entry name" value="AAA+ ATPASE DOMAIN-CONTAINING PROTEIN"/>
    <property type="match status" value="1"/>
</dbReference>
<name>A0ABU6IJH5_9ACTN</name>
<accession>A0ABU6IJH5</accession>
<evidence type="ECO:0000259" key="2">
    <source>
        <dbReference type="Pfam" id="PF13635"/>
    </source>
</evidence>
<dbReference type="InterPro" id="IPR041682">
    <property type="entry name" value="AAA_14"/>
</dbReference>
<dbReference type="RefSeq" id="WP_338210971.1">
    <property type="nucleotide sequence ID" value="NZ_JAYMFF010000018.1"/>
</dbReference>
<proteinExistence type="predicted"/>